<feature type="domain" description="Helicase ATP-binding" evidence="2">
    <location>
        <begin position="178"/>
        <end position="338"/>
    </location>
</feature>
<dbReference type="EMBL" id="CP091244">
    <property type="protein sequence ID" value="UJS25592.1"/>
    <property type="molecule type" value="Genomic_DNA"/>
</dbReference>
<dbReference type="PANTHER" id="PTHR47396:SF1">
    <property type="entry name" value="ATP-DEPENDENT HELICASE IRC3-RELATED"/>
    <property type="match status" value="1"/>
</dbReference>
<organism evidence="3 4">
    <name type="scientific">Thiothrix winogradskyi</name>
    <dbReference type="NCBI Taxonomy" id="96472"/>
    <lineage>
        <taxon>Bacteria</taxon>
        <taxon>Pseudomonadati</taxon>
        <taxon>Pseudomonadota</taxon>
        <taxon>Gammaproteobacteria</taxon>
        <taxon>Thiotrichales</taxon>
        <taxon>Thiotrichaceae</taxon>
        <taxon>Thiothrix</taxon>
    </lineage>
</organism>
<dbReference type="PANTHER" id="PTHR47396">
    <property type="entry name" value="TYPE I RESTRICTION ENZYME ECOKI R PROTEIN"/>
    <property type="match status" value="1"/>
</dbReference>
<keyword evidence="3" id="KW-0067">ATP-binding</keyword>
<gene>
    <name evidence="3" type="ORF">L2Y54_05995</name>
</gene>
<dbReference type="NCBIfam" id="NF046051">
    <property type="entry name" value="restrict_EcoAI"/>
    <property type="match status" value="1"/>
</dbReference>
<dbReference type="InterPro" id="IPR007409">
    <property type="entry name" value="Restrct_endonuc_type1_HsdR_N"/>
</dbReference>
<dbReference type="InterPro" id="IPR027417">
    <property type="entry name" value="P-loop_NTPase"/>
</dbReference>
<dbReference type="RefSeq" id="WP_236500888.1">
    <property type="nucleotide sequence ID" value="NZ_CP091244.1"/>
</dbReference>
<protein>
    <submittedName>
        <fullName evidence="3">DEAD/DEAH box helicase family protein</fullName>
    </submittedName>
</protein>
<evidence type="ECO:0000313" key="3">
    <source>
        <dbReference type="EMBL" id="UJS25592.1"/>
    </source>
</evidence>
<keyword evidence="3" id="KW-0547">Nucleotide-binding</keyword>
<dbReference type="GO" id="GO:0004386">
    <property type="term" value="F:helicase activity"/>
    <property type="evidence" value="ECO:0007669"/>
    <property type="project" value="UniProtKB-KW"/>
</dbReference>
<keyword evidence="4" id="KW-1185">Reference proteome</keyword>
<dbReference type="Gene3D" id="3.40.50.300">
    <property type="entry name" value="P-loop containing nucleotide triphosphate hydrolases"/>
    <property type="match status" value="2"/>
</dbReference>
<dbReference type="Pfam" id="PF04313">
    <property type="entry name" value="HSDR_N"/>
    <property type="match status" value="1"/>
</dbReference>
<dbReference type="Gene3D" id="3.90.1570.30">
    <property type="match status" value="1"/>
</dbReference>
<sequence length="780" mass="88906">MDKRQQSETDMETKYIIPALHKAGWDVMTQVFQQFPLTAGKVHVRGQVSSRGKPQRADFALFYKPNIPLAIIEAKKNTKSIGAGQDQGRAYALMLDVPFVFTSNGDGFIFHDKTNLEQPNTELTLDQFPTPSVLWDKLCRWKDYQPDQQALLGQDYYDDGSGKSPRYYQMQAINKTIEAIAQGKNRVLLVMATGTGKTFTAFQIIWRLWKAGRKQRILFLADRNILVDQTKNNDFRPFGATMTKIEDRKVETHYEVYLSLYQAITGNDEAKKIYKQFLPNFFDLIVIDECHRGSAAEDSAWREILDYFSGATHLGLTATPKETTTVSNSYYFGEPIYTYSLKQGIDDGFLAPYKVVRIDFDLDKEGWTPKPGEKDKYGKVIEARTFNQRDFDRSLVVEKRTQAVARIITQHLKATNRMDKTIVFCADVDHANRMKLALENLNGDKVAEDERYIMQITGDNAEGKAQLSYFIDSGSPYPVIATTSELMSTGVDAKTCKLIVLDQRIESMTKFKQVIGRGTRIDEDYGKTWFTIIDFKGATQNFKDDAFDGEPVRVYTPSGEDDGTVDPDETDLDDTDPTPPDDNDDGTVVDPKPPQPRVKYYIEGESVEVVLERTQYYGKDGLVTESIRDYTRQAVSKHYRNLDSFLKHWNAAERKRAIIAELQTHGVIWDELENKVGKELDAFDLICHVVYDQPPLTRRDRALQVKKRDVFTRYGEQAAKVLAASLDKYVEQGVESLEDIEALQQEPIKQLGTPRQIMQAFGGRAKYDEALQVLEQQLYS</sequence>
<keyword evidence="3" id="KW-0347">Helicase</keyword>
<dbReference type="CDD" id="cd18799">
    <property type="entry name" value="SF2_C_EcoAI-like"/>
    <property type="match status" value="1"/>
</dbReference>
<accession>A0ABY3T1B5</accession>
<evidence type="ECO:0000313" key="4">
    <source>
        <dbReference type="Proteomes" id="UP001054801"/>
    </source>
</evidence>
<evidence type="ECO:0000256" key="1">
    <source>
        <dbReference type="SAM" id="MobiDB-lite"/>
    </source>
</evidence>
<dbReference type="Proteomes" id="UP001054801">
    <property type="component" value="Chromosome"/>
</dbReference>
<dbReference type="SMART" id="SM00487">
    <property type="entry name" value="DEXDc"/>
    <property type="match status" value="1"/>
</dbReference>
<dbReference type="Pfam" id="PF04851">
    <property type="entry name" value="ResIII"/>
    <property type="match status" value="1"/>
</dbReference>
<keyword evidence="3" id="KW-0378">Hydrolase</keyword>
<dbReference type="SUPFAM" id="SSF52540">
    <property type="entry name" value="P-loop containing nucleoside triphosphate hydrolases"/>
    <property type="match status" value="2"/>
</dbReference>
<dbReference type="Pfam" id="PF08463">
    <property type="entry name" value="EcoEI_R_C"/>
    <property type="match status" value="1"/>
</dbReference>
<dbReference type="PROSITE" id="PS51192">
    <property type="entry name" value="HELICASE_ATP_BIND_1"/>
    <property type="match status" value="1"/>
</dbReference>
<proteinExistence type="predicted"/>
<dbReference type="InterPro" id="IPR013670">
    <property type="entry name" value="EcoEI_R_C_dom"/>
</dbReference>
<dbReference type="InterPro" id="IPR014001">
    <property type="entry name" value="Helicase_ATP-bd"/>
</dbReference>
<dbReference type="CDD" id="cd18032">
    <property type="entry name" value="DEXHc_RE_I_III_res"/>
    <property type="match status" value="1"/>
</dbReference>
<evidence type="ECO:0000259" key="2">
    <source>
        <dbReference type="PROSITE" id="PS51192"/>
    </source>
</evidence>
<dbReference type="InterPro" id="IPR006935">
    <property type="entry name" value="Helicase/UvrB_N"/>
</dbReference>
<name>A0ABY3T1B5_9GAMM</name>
<feature type="compositionally biased region" description="Acidic residues" evidence="1">
    <location>
        <begin position="559"/>
        <end position="587"/>
    </location>
</feature>
<reference evidence="3" key="1">
    <citation type="journal article" date="2022" name="Microorganisms">
        <title>Two New Species of Filamentous Sulfur Bacteria of the Genus Thiothrix, Thiothrix winogradskyi sp. nov. and 'Candidatus Thiothrix sulfatifontis' sp. nov.</title>
        <authorList>
            <person name="Ravin N.V."/>
            <person name="Rossetti S."/>
            <person name="Beletsky A.V."/>
            <person name="Kadnikov V.V."/>
            <person name="Rudenko T.S."/>
            <person name="Smolyakov D.D."/>
            <person name="Moskvitina M.I."/>
            <person name="Gureeva M.V."/>
            <person name="Mardanov A.V."/>
            <person name="Grabovich M.Y."/>
        </authorList>
    </citation>
    <scope>NUCLEOTIDE SEQUENCE</scope>
    <source>
        <strain evidence="3">CT3</strain>
    </source>
</reference>
<feature type="region of interest" description="Disordered" evidence="1">
    <location>
        <begin position="548"/>
        <end position="596"/>
    </location>
</feature>
<dbReference type="InterPro" id="IPR050742">
    <property type="entry name" value="Helicase_Restrict-Modif_Enz"/>
</dbReference>